<dbReference type="SUPFAM" id="SSF47095">
    <property type="entry name" value="HMG-box"/>
    <property type="match status" value="1"/>
</dbReference>
<dbReference type="EMBL" id="PNBA02000007">
    <property type="protein sequence ID" value="KAG6418628.1"/>
    <property type="molecule type" value="Genomic_DNA"/>
</dbReference>
<dbReference type="GO" id="GO:0003682">
    <property type="term" value="F:chromatin binding"/>
    <property type="evidence" value="ECO:0007669"/>
    <property type="project" value="UniProtKB-ARBA"/>
</dbReference>
<feature type="domain" description="HMG box" evidence="7">
    <location>
        <begin position="62"/>
        <end position="117"/>
    </location>
</feature>
<evidence type="ECO:0000256" key="2">
    <source>
        <dbReference type="ARBA" id="ARBA00008774"/>
    </source>
</evidence>
<gene>
    <name evidence="8" type="ORF">SASPL_120832</name>
</gene>
<dbReference type="GO" id="GO:0006325">
    <property type="term" value="P:chromatin organization"/>
    <property type="evidence" value="ECO:0007669"/>
    <property type="project" value="UniProtKB-ARBA"/>
</dbReference>
<evidence type="ECO:0000256" key="4">
    <source>
        <dbReference type="ARBA" id="ARBA00023242"/>
    </source>
</evidence>
<sequence>MEGSRAAGGRRSLQNPPPQSSGVAAEMVKIKTRSSSTSSASASRKIGLAGDTKKIARKKTAQKKEYRDANPDIKSMRDIGKACGEKWKTMTYEEKVKYYDIATKKRAEFDITMTNFTNKKESGEFDEDDSQLDDDSDFDG</sequence>
<keyword evidence="4 5" id="KW-0539">Nucleus</keyword>
<dbReference type="PANTHER" id="PTHR46261:SF12">
    <property type="entry name" value="HIGH MOBILITY GROUP B PROTEIN 14"/>
    <property type="match status" value="1"/>
</dbReference>
<feature type="compositionally biased region" description="Low complexity" evidence="6">
    <location>
        <begin position="33"/>
        <end position="44"/>
    </location>
</feature>
<reference evidence="8" key="2">
    <citation type="submission" date="2020-08" db="EMBL/GenBank/DDBJ databases">
        <title>Plant Genome Project.</title>
        <authorList>
            <person name="Zhang R.-G."/>
        </authorList>
    </citation>
    <scope>NUCLEOTIDE SEQUENCE</scope>
    <source>
        <strain evidence="8">Huo1</strain>
        <tissue evidence="8">Leaf</tissue>
    </source>
</reference>
<name>A0A8X8XRH6_SALSN</name>
<dbReference type="InterPro" id="IPR031061">
    <property type="entry name" value="HMGB_plant"/>
</dbReference>
<dbReference type="Proteomes" id="UP000298416">
    <property type="component" value="Unassembled WGS sequence"/>
</dbReference>
<dbReference type="AlphaFoldDB" id="A0A8X8XRH6"/>
<dbReference type="SMART" id="SM00398">
    <property type="entry name" value="HMG"/>
    <property type="match status" value="1"/>
</dbReference>
<comment type="subcellular location">
    <subcellularLocation>
        <location evidence="1">Nucleus</location>
    </subcellularLocation>
</comment>
<evidence type="ECO:0000256" key="5">
    <source>
        <dbReference type="PROSITE-ProRule" id="PRU00267"/>
    </source>
</evidence>
<dbReference type="GO" id="GO:0005634">
    <property type="term" value="C:nucleus"/>
    <property type="evidence" value="ECO:0007669"/>
    <property type="project" value="UniProtKB-SubCell"/>
</dbReference>
<evidence type="ECO:0000259" key="7">
    <source>
        <dbReference type="PROSITE" id="PS50118"/>
    </source>
</evidence>
<proteinExistence type="inferred from homology"/>
<dbReference type="InterPro" id="IPR009071">
    <property type="entry name" value="HMG_box_dom"/>
</dbReference>
<accession>A0A8X8XRH6</accession>
<dbReference type="PANTHER" id="PTHR46261">
    <property type="entry name" value="HIGH MOBILITY GROUP B PROTEIN 4-RELATED"/>
    <property type="match status" value="1"/>
</dbReference>
<dbReference type="Pfam" id="PF00505">
    <property type="entry name" value="HMG_box"/>
    <property type="match status" value="1"/>
</dbReference>
<evidence type="ECO:0000313" key="8">
    <source>
        <dbReference type="EMBL" id="KAG6418628.1"/>
    </source>
</evidence>
<evidence type="ECO:0000256" key="6">
    <source>
        <dbReference type="SAM" id="MobiDB-lite"/>
    </source>
</evidence>
<keyword evidence="3 5" id="KW-0238">DNA-binding</keyword>
<comment type="similarity">
    <text evidence="2">Belongs to the HMGB family.</text>
</comment>
<evidence type="ECO:0000256" key="1">
    <source>
        <dbReference type="ARBA" id="ARBA00004123"/>
    </source>
</evidence>
<comment type="caution">
    <text evidence="8">The sequence shown here is derived from an EMBL/GenBank/DDBJ whole genome shotgun (WGS) entry which is preliminary data.</text>
</comment>
<feature type="DNA-binding region" description="HMG box" evidence="5">
    <location>
        <begin position="62"/>
        <end position="117"/>
    </location>
</feature>
<feature type="region of interest" description="Disordered" evidence="6">
    <location>
        <begin position="120"/>
        <end position="140"/>
    </location>
</feature>
<dbReference type="GO" id="GO:0000785">
    <property type="term" value="C:chromatin"/>
    <property type="evidence" value="ECO:0007669"/>
    <property type="project" value="UniProtKB-ARBA"/>
</dbReference>
<feature type="region of interest" description="Disordered" evidence="6">
    <location>
        <begin position="1"/>
        <end position="74"/>
    </location>
</feature>
<reference evidence="8" key="1">
    <citation type="submission" date="2018-01" db="EMBL/GenBank/DDBJ databases">
        <authorList>
            <person name="Mao J.F."/>
        </authorList>
    </citation>
    <scope>NUCLEOTIDE SEQUENCE</scope>
    <source>
        <strain evidence="8">Huo1</strain>
        <tissue evidence="8">Leaf</tissue>
    </source>
</reference>
<keyword evidence="9" id="KW-1185">Reference proteome</keyword>
<evidence type="ECO:0000313" key="9">
    <source>
        <dbReference type="Proteomes" id="UP000298416"/>
    </source>
</evidence>
<dbReference type="Gene3D" id="1.10.30.10">
    <property type="entry name" value="High mobility group box domain"/>
    <property type="match status" value="1"/>
</dbReference>
<dbReference type="GO" id="GO:0003677">
    <property type="term" value="F:DNA binding"/>
    <property type="evidence" value="ECO:0007669"/>
    <property type="project" value="UniProtKB-UniRule"/>
</dbReference>
<organism evidence="8">
    <name type="scientific">Salvia splendens</name>
    <name type="common">Scarlet sage</name>
    <dbReference type="NCBI Taxonomy" id="180675"/>
    <lineage>
        <taxon>Eukaryota</taxon>
        <taxon>Viridiplantae</taxon>
        <taxon>Streptophyta</taxon>
        <taxon>Embryophyta</taxon>
        <taxon>Tracheophyta</taxon>
        <taxon>Spermatophyta</taxon>
        <taxon>Magnoliopsida</taxon>
        <taxon>eudicotyledons</taxon>
        <taxon>Gunneridae</taxon>
        <taxon>Pentapetalae</taxon>
        <taxon>asterids</taxon>
        <taxon>lamiids</taxon>
        <taxon>Lamiales</taxon>
        <taxon>Lamiaceae</taxon>
        <taxon>Nepetoideae</taxon>
        <taxon>Mentheae</taxon>
        <taxon>Salviinae</taxon>
        <taxon>Salvia</taxon>
        <taxon>Salvia subgen. Calosphace</taxon>
        <taxon>core Calosphace</taxon>
    </lineage>
</organism>
<protein>
    <recommendedName>
        <fullName evidence="7">HMG box domain-containing protein</fullName>
    </recommendedName>
</protein>
<dbReference type="GO" id="GO:0030527">
    <property type="term" value="F:structural constituent of chromatin"/>
    <property type="evidence" value="ECO:0007669"/>
    <property type="project" value="UniProtKB-ARBA"/>
</dbReference>
<feature type="compositionally biased region" description="Basic and acidic residues" evidence="6">
    <location>
        <begin position="62"/>
        <end position="74"/>
    </location>
</feature>
<evidence type="ECO:0000256" key="3">
    <source>
        <dbReference type="ARBA" id="ARBA00023125"/>
    </source>
</evidence>
<dbReference type="PROSITE" id="PS50118">
    <property type="entry name" value="HMG_BOX_2"/>
    <property type="match status" value="1"/>
</dbReference>
<dbReference type="InterPro" id="IPR036910">
    <property type="entry name" value="HMG_box_dom_sf"/>
</dbReference>
<feature type="compositionally biased region" description="Acidic residues" evidence="6">
    <location>
        <begin position="124"/>
        <end position="140"/>
    </location>
</feature>